<evidence type="ECO:0000313" key="2">
    <source>
        <dbReference type="EMBL" id="PSB27759.1"/>
    </source>
</evidence>
<keyword evidence="3" id="KW-1185">Reference proteome</keyword>
<protein>
    <submittedName>
        <fullName evidence="2">Uncharacterized protein</fullName>
    </submittedName>
</protein>
<dbReference type="OrthoDB" id="574531at2"/>
<comment type="caution">
    <text evidence="2">The sequence shown here is derived from an EMBL/GenBank/DDBJ whole genome shotgun (WGS) entry which is preliminary data.</text>
</comment>
<evidence type="ECO:0000313" key="3">
    <source>
        <dbReference type="Proteomes" id="UP000239576"/>
    </source>
</evidence>
<gene>
    <name evidence="2" type="ORF">C7B82_15335</name>
</gene>
<reference evidence="2 3" key="2">
    <citation type="submission" date="2018-03" db="EMBL/GenBank/DDBJ databases">
        <title>The ancient ancestry and fast evolution of plastids.</title>
        <authorList>
            <person name="Moore K.R."/>
            <person name="Magnabosco C."/>
            <person name="Momper L."/>
            <person name="Gold D.A."/>
            <person name="Bosak T."/>
            <person name="Fournier G.P."/>
        </authorList>
    </citation>
    <scope>NUCLEOTIDE SEQUENCE [LARGE SCALE GENOMIC DNA]</scope>
    <source>
        <strain evidence="2 3">ULC18</strain>
    </source>
</reference>
<keyword evidence="1" id="KW-0472">Membrane</keyword>
<feature type="transmembrane region" description="Helical" evidence="1">
    <location>
        <begin position="15"/>
        <end position="38"/>
    </location>
</feature>
<dbReference type="Proteomes" id="UP000239576">
    <property type="component" value="Unassembled WGS sequence"/>
</dbReference>
<dbReference type="EMBL" id="PVWK01000084">
    <property type="protein sequence ID" value="PSB27759.1"/>
    <property type="molecule type" value="Genomic_DNA"/>
</dbReference>
<keyword evidence="1" id="KW-0812">Transmembrane</keyword>
<keyword evidence="1" id="KW-1133">Transmembrane helix</keyword>
<accession>A0A2T1E4T9</accession>
<reference evidence="3" key="1">
    <citation type="submission" date="2018-02" db="EMBL/GenBank/DDBJ databases">
        <authorList>
            <person name="Moore K."/>
            <person name="Momper L."/>
        </authorList>
    </citation>
    <scope>NUCLEOTIDE SEQUENCE [LARGE SCALE GENOMIC DNA]</scope>
    <source>
        <strain evidence="3">ULC18</strain>
    </source>
</reference>
<evidence type="ECO:0000256" key="1">
    <source>
        <dbReference type="SAM" id="Phobius"/>
    </source>
</evidence>
<dbReference type="RefSeq" id="WP_106257169.1">
    <property type="nucleotide sequence ID" value="NZ_CAWNSW010000089.1"/>
</dbReference>
<sequence>MPRLVGKPSHAGENVAALILLAAIVGVALEYMGVINVVPGFGRDSYDPMQSQVTNEHIVAHGDR</sequence>
<dbReference type="AlphaFoldDB" id="A0A2T1E4T9"/>
<organism evidence="2 3">
    <name type="scientific">Stenomitos frigidus ULC18</name>
    <dbReference type="NCBI Taxonomy" id="2107698"/>
    <lineage>
        <taxon>Bacteria</taxon>
        <taxon>Bacillati</taxon>
        <taxon>Cyanobacteriota</taxon>
        <taxon>Cyanophyceae</taxon>
        <taxon>Leptolyngbyales</taxon>
        <taxon>Leptolyngbyaceae</taxon>
        <taxon>Stenomitos</taxon>
    </lineage>
</organism>
<name>A0A2T1E4T9_9CYAN</name>
<proteinExistence type="predicted"/>